<accession>D8M2W4</accession>
<proteinExistence type="predicted"/>
<evidence type="ECO:0000313" key="3">
    <source>
        <dbReference type="Proteomes" id="UP000008312"/>
    </source>
</evidence>
<dbReference type="GeneID" id="24919919"/>
<sequence length="274" mass="31126">MNNLGGMEPAEELFDNISFSSVSNTSRLGDFEKAIRFDQARDADIPPMEERQDYFQRSRPLSQPRPLNPELDVHMNFSDYYTPSFQPIPEAAQAPPINRSSVPIPQYAPYRPAKNQMQLAVIPSSDDSDSSSLDVLTNGEDPQKYQSSFALQPSINSFLEECGLPPLAFDQMTYDTKDSIYQSYIQMLATRFVELRNGAQASQSVQDQPALEMLREVNETVSGIIHSNSLTSHVRLIDNVRHIGRRLKKDEKMAKSLNEMMTIMYLRARCFESK</sequence>
<evidence type="ECO:0000256" key="1">
    <source>
        <dbReference type="SAM" id="MobiDB-lite"/>
    </source>
</evidence>
<dbReference type="RefSeq" id="XP_012896735.1">
    <property type="nucleotide sequence ID" value="XM_013041281.1"/>
</dbReference>
<organism evidence="2">
    <name type="scientific">Blastocystis hominis</name>
    <dbReference type="NCBI Taxonomy" id="12968"/>
    <lineage>
        <taxon>Eukaryota</taxon>
        <taxon>Sar</taxon>
        <taxon>Stramenopiles</taxon>
        <taxon>Bigyra</taxon>
        <taxon>Opalozoa</taxon>
        <taxon>Opalinata</taxon>
        <taxon>Blastocystidae</taxon>
        <taxon>Blastocystis</taxon>
    </lineage>
</organism>
<keyword evidence="3" id="KW-1185">Reference proteome</keyword>
<reference evidence="2" key="1">
    <citation type="submission" date="2010-02" db="EMBL/GenBank/DDBJ databases">
        <title>Sequencing and annotation of the Blastocystis hominis genome.</title>
        <authorList>
            <person name="Wincker P."/>
        </authorList>
    </citation>
    <scope>NUCLEOTIDE SEQUENCE</scope>
    <source>
        <strain evidence="2">Singapore isolate B</strain>
    </source>
</reference>
<feature type="compositionally biased region" description="Low complexity" evidence="1">
    <location>
        <begin position="88"/>
        <end position="97"/>
    </location>
</feature>
<name>D8M2W4_BLAHO</name>
<dbReference type="AlphaFoldDB" id="D8M2W4"/>
<evidence type="ECO:0000313" key="2">
    <source>
        <dbReference type="EMBL" id="CBK22687.2"/>
    </source>
</evidence>
<protein>
    <submittedName>
        <fullName evidence="2">Uncharacterized protein</fullName>
    </submittedName>
</protein>
<dbReference type="Proteomes" id="UP000008312">
    <property type="component" value="Unassembled WGS sequence"/>
</dbReference>
<gene>
    <name evidence="2" type="ORF">GSBLH_T00002779001</name>
</gene>
<feature type="region of interest" description="Disordered" evidence="1">
    <location>
        <begin position="88"/>
        <end position="108"/>
    </location>
</feature>
<dbReference type="InParanoid" id="D8M2W4"/>
<dbReference type="EMBL" id="FN668650">
    <property type="protein sequence ID" value="CBK22687.2"/>
    <property type="molecule type" value="Genomic_DNA"/>
</dbReference>